<evidence type="ECO:0000313" key="2">
    <source>
        <dbReference type="EMBL" id="GAM16292.1"/>
    </source>
</evidence>
<name>A0A0A8XB90_MESS1</name>
<evidence type="ECO:0000259" key="1">
    <source>
        <dbReference type="PROSITE" id="PS50801"/>
    </source>
</evidence>
<gene>
    <name evidence="2" type="ORF">SAMD00020551_4480</name>
</gene>
<proteinExistence type="predicted"/>
<dbReference type="InterPro" id="IPR036513">
    <property type="entry name" value="STAS_dom_sf"/>
</dbReference>
<reference evidence="2 3" key="1">
    <citation type="submission" date="2013-06" db="EMBL/GenBank/DDBJ databases">
        <title>Whole genome shotgun sequence of Bacillus selenatarsenatis SF-1.</title>
        <authorList>
            <person name="Kuroda M."/>
            <person name="Sei K."/>
            <person name="Yamashita M."/>
            <person name="Ike M."/>
        </authorList>
    </citation>
    <scope>NUCLEOTIDE SEQUENCE [LARGE SCALE GENOMIC DNA]</scope>
    <source>
        <strain evidence="2 3">SF-1</strain>
    </source>
</reference>
<dbReference type="PROSITE" id="PS50801">
    <property type="entry name" value="STAS"/>
    <property type="match status" value="1"/>
</dbReference>
<dbReference type="Gene3D" id="3.30.450.40">
    <property type="match status" value="1"/>
</dbReference>
<dbReference type="OrthoDB" id="1120027at2"/>
<dbReference type="PANTHER" id="PTHR33745:SF8">
    <property type="entry name" value="BLUE-LIGHT PHOTORECEPTOR"/>
    <property type="match status" value="1"/>
</dbReference>
<dbReference type="EMBL" id="BASE01000115">
    <property type="protein sequence ID" value="GAM16292.1"/>
    <property type="molecule type" value="Genomic_DNA"/>
</dbReference>
<accession>A0A0A8XB90</accession>
<sequence length="279" mass="31000">MNHSIRNFDDAAETILKFLSTIVPVNTLFIAKNDECTNEIEKVVNKKGVLLDEGDKLPFNDTYCKLSVNHGNRVLLIPDLQHSELTKSMDVTLSLGNGSFIGIPIYYGDGTNYGTICGLDNEPFEFHEEHIEIFTTMASLLSYVLDLDRVNKEVEELSVPIVSLTDGVAVLPIIGDITEKRANLIIDSTLKQSTSLSLRYLIVDLSGIIRINERIIHYLLSMMKMLKLVGVTPILTGIHPEHAVKMVDNRLLVGDILIKNSLESALAHIGFSLVENNPK</sequence>
<dbReference type="InterPro" id="IPR029016">
    <property type="entry name" value="GAF-like_dom_sf"/>
</dbReference>
<dbReference type="RefSeq" id="WP_041967902.1">
    <property type="nucleotide sequence ID" value="NZ_BASE01000115.1"/>
</dbReference>
<dbReference type="AlphaFoldDB" id="A0A0A8XB90"/>
<evidence type="ECO:0000313" key="3">
    <source>
        <dbReference type="Proteomes" id="UP000031014"/>
    </source>
</evidence>
<dbReference type="Pfam" id="PF01740">
    <property type="entry name" value="STAS"/>
    <property type="match status" value="1"/>
</dbReference>
<dbReference type="InterPro" id="IPR051932">
    <property type="entry name" value="Bact_StressResp_Reg"/>
</dbReference>
<dbReference type="STRING" id="1321606.SAMD00020551_4480"/>
<dbReference type="SUPFAM" id="SSF55781">
    <property type="entry name" value="GAF domain-like"/>
    <property type="match status" value="1"/>
</dbReference>
<dbReference type="SUPFAM" id="SSF52091">
    <property type="entry name" value="SpoIIaa-like"/>
    <property type="match status" value="1"/>
</dbReference>
<dbReference type="SMART" id="SM00065">
    <property type="entry name" value="GAF"/>
    <property type="match status" value="1"/>
</dbReference>
<dbReference type="CDD" id="cd07041">
    <property type="entry name" value="STAS_RsbR_RsbS_like"/>
    <property type="match status" value="1"/>
</dbReference>
<dbReference type="InterPro" id="IPR003018">
    <property type="entry name" value="GAF"/>
</dbReference>
<dbReference type="Gene3D" id="3.30.750.24">
    <property type="entry name" value="STAS domain"/>
    <property type="match status" value="1"/>
</dbReference>
<comment type="caution">
    <text evidence="2">The sequence shown here is derived from an EMBL/GenBank/DDBJ whole genome shotgun (WGS) entry which is preliminary data.</text>
</comment>
<keyword evidence="3" id="KW-1185">Reference proteome</keyword>
<dbReference type="InterPro" id="IPR002645">
    <property type="entry name" value="STAS_dom"/>
</dbReference>
<organism evidence="2 3">
    <name type="scientific">Mesobacillus selenatarsenatis (strain DSM 18680 / JCM 14380 / FERM P-15431 / SF-1)</name>
    <dbReference type="NCBI Taxonomy" id="1321606"/>
    <lineage>
        <taxon>Bacteria</taxon>
        <taxon>Bacillati</taxon>
        <taxon>Bacillota</taxon>
        <taxon>Bacilli</taxon>
        <taxon>Bacillales</taxon>
        <taxon>Bacillaceae</taxon>
        <taxon>Mesobacillus</taxon>
    </lineage>
</organism>
<feature type="domain" description="STAS" evidence="1">
    <location>
        <begin position="158"/>
        <end position="269"/>
    </location>
</feature>
<protein>
    <recommendedName>
        <fullName evidence="1">STAS domain-containing protein</fullName>
    </recommendedName>
</protein>
<dbReference type="Proteomes" id="UP000031014">
    <property type="component" value="Unassembled WGS sequence"/>
</dbReference>
<dbReference type="Pfam" id="PF01590">
    <property type="entry name" value="GAF"/>
    <property type="match status" value="1"/>
</dbReference>
<dbReference type="PANTHER" id="PTHR33745">
    <property type="entry name" value="RSBT ANTAGONIST PROTEIN RSBS-RELATED"/>
    <property type="match status" value="1"/>
</dbReference>